<organism evidence="1 2">
    <name type="scientific">Racocetra persica</name>
    <dbReference type="NCBI Taxonomy" id="160502"/>
    <lineage>
        <taxon>Eukaryota</taxon>
        <taxon>Fungi</taxon>
        <taxon>Fungi incertae sedis</taxon>
        <taxon>Mucoromycota</taxon>
        <taxon>Glomeromycotina</taxon>
        <taxon>Glomeromycetes</taxon>
        <taxon>Diversisporales</taxon>
        <taxon>Gigasporaceae</taxon>
        <taxon>Racocetra</taxon>
    </lineage>
</organism>
<feature type="non-terminal residue" evidence="1">
    <location>
        <position position="55"/>
    </location>
</feature>
<keyword evidence="2" id="KW-1185">Reference proteome</keyword>
<proteinExistence type="predicted"/>
<evidence type="ECO:0000313" key="2">
    <source>
        <dbReference type="Proteomes" id="UP000789920"/>
    </source>
</evidence>
<dbReference type="Proteomes" id="UP000789920">
    <property type="component" value="Unassembled WGS sequence"/>
</dbReference>
<reference evidence="1" key="1">
    <citation type="submission" date="2021-06" db="EMBL/GenBank/DDBJ databases">
        <authorList>
            <person name="Kallberg Y."/>
            <person name="Tangrot J."/>
            <person name="Rosling A."/>
        </authorList>
    </citation>
    <scope>NUCLEOTIDE SEQUENCE</scope>
    <source>
        <strain evidence="1">MA461A</strain>
    </source>
</reference>
<protein>
    <submittedName>
        <fullName evidence="1">13849_t:CDS:1</fullName>
    </submittedName>
</protein>
<gene>
    <name evidence="1" type="ORF">RPERSI_LOCUS36585</name>
</gene>
<evidence type="ECO:0000313" key="1">
    <source>
        <dbReference type="EMBL" id="CAG8851484.1"/>
    </source>
</evidence>
<name>A0ACA9SYX8_9GLOM</name>
<comment type="caution">
    <text evidence="1">The sequence shown here is derived from an EMBL/GenBank/DDBJ whole genome shotgun (WGS) entry which is preliminary data.</text>
</comment>
<sequence length="55" mass="5872">AVILSMSLLATLIILSYNNCALFINTLPSITLSLDNLSPSTKNSNTVIVSSFLTK</sequence>
<accession>A0ACA9SYX8</accession>
<dbReference type="EMBL" id="CAJVQC010176501">
    <property type="protein sequence ID" value="CAG8851484.1"/>
    <property type="molecule type" value="Genomic_DNA"/>
</dbReference>
<feature type="non-terminal residue" evidence="1">
    <location>
        <position position="1"/>
    </location>
</feature>